<evidence type="ECO:0000259" key="9">
    <source>
        <dbReference type="PROSITE" id="PS51767"/>
    </source>
</evidence>
<keyword evidence="3" id="KW-0732">Signal</keyword>
<dbReference type="GO" id="GO:0004190">
    <property type="term" value="F:aspartic-type endopeptidase activity"/>
    <property type="evidence" value="ECO:0007669"/>
    <property type="project" value="UniProtKB-KW"/>
</dbReference>
<dbReference type="InterPro" id="IPR001461">
    <property type="entry name" value="Aspartic_peptidase_A1"/>
</dbReference>
<evidence type="ECO:0000256" key="6">
    <source>
        <dbReference type="ARBA" id="ARBA00023145"/>
    </source>
</evidence>
<dbReference type="Gene3D" id="2.40.70.10">
    <property type="entry name" value="Acid Proteases"/>
    <property type="match status" value="2"/>
</dbReference>
<dbReference type="PROSITE" id="PS51767">
    <property type="entry name" value="PEPTIDASE_A1"/>
    <property type="match status" value="1"/>
</dbReference>
<dbReference type="Proteomes" id="UP000077115">
    <property type="component" value="Unassembled WGS sequence"/>
</dbReference>
<dbReference type="GO" id="GO:0006508">
    <property type="term" value="P:proteolysis"/>
    <property type="evidence" value="ECO:0007669"/>
    <property type="project" value="UniProtKB-KW"/>
</dbReference>
<evidence type="ECO:0000256" key="3">
    <source>
        <dbReference type="ARBA" id="ARBA00022729"/>
    </source>
</evidence>
<keyword evidence="8" id="KW-0812">Transmembrane</keyword>
<dbReference type="FunFam" id="2.40.70.10:FF:000132">
    <property type="entry name" value="Uncharacterized protein"/>
    <property type="match status" value="1"/>
</dbReference>
<sequence>MYQIHDTLITLLDTMLITIECVLLALQAVAAVRLALHSPFEITSQSNNRLSKRSPVQLGGGIGRCFKIKVNVNGVSLNLQVDSAASDIVVPISSSRSSVGLTSKSTLNEEGIMIEYKGEEYKGVTSTAAVTIPGTKIIGMDLPVIAIQKQSPDLIGIGGRIDQGIFGFAYSSLSDQHPQSTAMDVLYNSGIIPKNEIGLQICPYGMLSESFINIGNTGVTPKCGTDGTSVAWVQSPSADHHTVNIKSILINGKPVELPAGFQKKVENGRTLYSYLQTCFLYMRFPKVVVDVLINTILDSDAITVKTMFRNDHLGKRKIQRKLRKNHLMSESKYNINWDMMPTISIVMYSETPVTDDNRNSVVTITLSPRDYMWRYDSKHVRFAVAVGSNDYATLGTSFMVRLGLTFDLQNTRIGFGPGCGCEVSTDGYPIISNSDRVLWSPSQLPERPSTSSSDVTSTPGRSFSRLGSTLRGSTRRGNKHSKVRYEKLEG</sequence>
<gene>
    <name evidence="10" type="ORF">BDEG_28401</name>
</gene>
<comment type="similarity">
    <text evidence="1">Belongs to the peptidase A1 family.</text>
</comment>
<accession>A0A177WZA5</accession>
<evidence type="ECO:0000256" key="8">
    <source>
        <dbReference type="SAM" id="Phobius"/>
    </source>
</evidence>
<proteinExistence type="inferred from homology"/>
<keyword evidence="2" id="KW-0645">Protease</keyword>
<organism evidence="10 11">
    <name type="scientific">Batrachochytrium dendrobatidis (strain JEL423)</name>
    <dbReference type="NCBI Taxonomy" id="403673"/>
    <lineage>
        <taxon>Eukaryota</taxon>
        <taxon>Fungi</taxon>
        <taxon>Fungi incertae sedis</taxon>
        <taxon>Chytridiomycota</taxon>
        <taxon>Chytridiomycota incertae sedis</taxon>
        <taxon>Chytridiomycetes</taxon>
        <taxon>Rhizophydiales</taxon>
        <taxon>Rhizophydiales incertae sedis</taxon>
        <taxon>Batrachochytrium</taxon>
    </lineage>
</organism>
<dbReference type="InterPro" id="IPR033121">
    <property type="entry name" value="PEPTIDASE_A1"/>
</dbReference>
<evidence type="ECO:0000256" key="7">
    <source>
        <dbReference type="SAM" id="MobiDB-lite"/>
    </source>
</evidence>
<feature type="compositionally biased region" description="Low complexity" evidence="7">
    <location>
        <begin position="449"/>
        <end position="458"/>
    </location>
</feature>
<dbReference type="PANTHER" id="PTHR47965">
    <property type="entry name" value="ASPARTYL PROTEASE-RELATED"/>
    <property type="match status" value="1"/>
</dbReference>
<evidence type="ECO:0000256" key="2">
    <source>
        <dbReference type="ARBA" id="ARBA00022670"/>
    </source>
</evidence>
<keyword evidence="8" id="KW-1133">Transmembrane helix</keyword>
<evidence type="ECO:0000313" key="10">
    <source>
        <dbReference type="EMBL" id="OAJ45248.1"/>
    </source>
</evidence>
<feature type="region of interest" description="Disordered" evidence="7">
    <location>
        <begin position="440"/>
        <end position="490"/>
    </location>
</feature>
<evidence type="ECO:0000256" key="1">
    <source>
        <dbReference type="ARBA" id="ARBA00007447"/>
    </source>
</evidence>
<dbReference type="FunFam" id="2.40.70.10:FF:000017">
    <property type="entry name" value="Uncharacterized protein"/>
    <property type="match status" value="1"/>
</dbReference>
<keyword evidence="6" id="KW-0865">Zymogen</keyword>
<feature type="compositionally biased region" description="Basic residues" evidence="7">
    <location>
        <begin position="473"/>
        <end position="482"/>
    </location>
</feature>
<feature type="compositionally biased region" description="Polar residues" evidence="7">
    <location>
        <begin position="459"/>
        <end position="472"/>
    </location>
</feature>
<reference evidence="10 11" key="2">
    <citation type="submission" date="2016-05" db="EMBL/GenBank/DDBJ databases">
        <title>Lineage-specific infection strategies underlie the spectrum of fungal disease in amphibians.</title>
        <authorList>
            <person name="Cuomo C.A."/>
            <person name="Farrer R.A."/>
            <person name="James T."/>
            <person name="Longcore J."/>
            <person name="Birren B."/>
        </authorList>
    </citation>
    <scope>NUCLEOTIDE SEQUENCE [LARGE SCALE GENOMIC DNA]</scope>
    <source>
        <strain evidence="10 11">JEL423</strain>
    </source>
</reference>
<keyword evidence="4" id="KW-0064">Aspartyl protease</keyword>
<dbReference type="AlphaFoldDB" id="A0A177WZA5"/>
<feature type="transmembrane region" description="Helical" evidence="8">
    <location>
        <begin position="15"/>
        <end position="36"/>
    </location>
</feature>
<name>A0A177WZA5_BATDL</name>
<protein>
    <recommendedName>
        <fullName evidence="9">Peptidase A1 domain-containing protein</fullName>
    </recommendedName>
</protein>
<dbReference type="EMBL" id="DS022315">
    <property type="protein sequence ID" value="OAJ45248.1"/>
    <property type="molecule type" value="Genomic_DNA"/>
</dbReference>
<dbReference type="VEuPathDB" id="FungiDB:BDEG_28401"/>
<keyword evidence="5" id="KW-0378">Hydrolase</keyword>
<reference evidence="10 11" key="1">
    <citation type="submission" date="2006-10" db="EMBL/GenBank/DDBJ databases">
        <title>The Genome Sequence of Batrachochytrium dendrobatidis JEL423.</title>
        <authorList>
            <consortium name="The Broad Institute Genome Sequencing Platform"/>
            <person name="Birren B."/>
            <person name="Lander E."/>
            <person name="Galagan J."/>
            <person name="Cuomo C."/>
            <person name="Devon K."/>
            <person name="Jaffe D."/>
            <person name="Butler J."/>
            <person name="Alvarez P."/>
            <person name="Gnerre S."/>
            <person name="Grabherr M."/>
            <person name="Kleber M."/>
            <person name="Mauceli E."/>
            <person name="Brockman W."/>
            <person name="Young S."/>
            <person name="LaButti K."/>
            <person name="Sykes S."/>
            <person name="DeCaprio D."/>
            <person name="Crawford M."/>
            <person name="Koehrsen M."/>
            <person name="Engels R."/>
            <person name="Montgomery P."/>
            <person name="Pearson M."/>
            <person name="Howarth C."/>
            <person name="Larson L."/>
            <person name="White J."/>
            <person name="O'Leary S."/>
            <person name="Kodira C."/>
            <person name="Zeng Q."/>
            <person name="Yandava C."/>
            <person name="Alvarado L."/>
            <person name="Longcore J."/>
            <person name="James T."/>
        </authorList>
    </citation>
    <scope>NUCLEOTIDE SEQUENCE [LARGE SCALE GENOMIC DNA]</scope>
    <source>
        <strain evidence="10 11">JEL423</strain>
    </source>
</reference>
<dbReference type="InterPro" id="IPR021109">
    <property type="entry name" value="Peptidase_aspartic_dom_sf"/>
</dbReference>
<evidence type="ECO:0000256" key="4">
    <source>
        <dbReference type="ARBA" id="ARBA00022750"/>
    </source>
</evidence>
<keyword evidence="8" id="KW-0472">Membrane</keyword>
<feature type="domain" description="Peptidase A1" evidence="9">
    <location>
        <begin position="64"/>
        <end position="416"/>
    </location>
</feature>
<dbReference type="SUPFAM" id="SSF50630">
    <property type="entry name" value="Acid proteases"/>
    <property type="match status" value="1"/>
</dbReference>
<evidence type="ECO:0000313" key="11">
    <source>
        <dbReference type="Proteomes" id="UP000077115"/>
    </source>
</evidence>
<dbReference type="Pfam" id="PF00026">
    <property type="entry name" value="Asp"/>
    <property type="match status" value="1"/>
</dbReference>
<dbReference type="PANTHER" id="PTHR47965:SF12">
    <property type="entry name" value="ASPARTIC PROTEINASE 3-RELATED"/>
    <property type="match status" value="1"/>
</dbReference>
<evidence type="ECO:0000256" key="5">
    <source>
        <dbReference type="ARBA" id="ARBA00022801"/>
    </source>
</evidence>